<evidence type="ECO:0000313" key="2">
    <source>
        <dbReference type="Proteomes" id="UP000279089"/>
    </source>
</evidence>
<organism evidence="1 2">
    <name type="scientific">Chitinophaga barathri</name>
    <dbReference type="NCBI Taxonomy" id="1647451"/>
    <lineage>
        <taxon>Bacteria</taxon>
        <taxon>Pseudomonadati</taxon>
        <taxon>Bacteroidota</taxon>
        <taxon>Chitinophagia</taxon>
        <taxon>Chitinophagales</taxon>
        <taxon>Chitinophagaceae</taxon>
        <taxon>Chitinophaga</taxon>
    </lineage>
</organism>
<dbReference type="AlphaFoldDB" id="A0A3N4MBB0"/>
<dbReference type="RefSeq" id="WP_120518747.1">
    <property type="nucleotide sequence ID" value="NZ_QXZY01000014.1"/>
</dbReference>
<keyword evidence="2" id="KW-1185">Reference proteome</keyword>
<dbReference type="EMBL" id="RMBX01000014">
    <property type="protein sequence ID" value="RPD38707.1"/>
    <property type="molecule type" value="Genomic_DNA"/>
</dbReference>
<comment type="caution">
    <text evidence="1">The sequence shown here is derived from an EMBL/GenBank/DDBJ whole genome shotgun (WGS) entry which is preliminary data.</text>
</comment>
<gene>
    <name evidence="1" type="ORF">EG028_23655</name>
</gene>
<accession>A0A3N4MBB0</accession>
<reference evidence="2" key="1">
    <citation type="submission" date="2018-11" db="EMBL/GenBank/DDBJ databases">
        <title>Chitinophaga lutea sp.nov., isolate from arsenic contaminated soil.</title>
        <authorList>
            <person name="Zong Y."/>
        </authorList>
    </citation>
    <scope>NUCLEOTIDE SEQUENCE [LARGE SCALE GENOMIC DNA]</scope>
    <source>
        <strain evidence="2">YLT18</strain>
    </source>
</reference>
<dbReference type="Proteomes" id="UP000279089">
    <property type="component" value="Unassembled WGS sequence"/>
</dbReference>
<protein>
    <submittedName>
        <fullName evidence="1">Uncharacterized protein</fullName>
    </submittedName>
</protein>
<sequence>MDSYKVGTGGQQIRLAVDITSNGIATTRGFLITSTDRFPISGCASKDATGDIIQMPIGSAASLKGNKLLIVTNILLFWPDKETRKIEFEKITARYVMDDGKDGHKEFPEADLKIDALDDFTDIWLHKTIKLS</sequence>
<evidence type="ECO:0000313" key="1">
    <source>
        <dbReference type="EMBL" id="RPD38707.1"/>
    </source>
</evidence>
<proteinExistence type="predicted"/>
<dbReference type="OrthoDB" id="665648at2"/>
<name>A0A3N4MBB0_9BACT</name>